<feature type="chain" id="PRO_5007599515" evidence="3">
    <location>
        <begin position="17"/>
        <end position="369"/>
    </location>
</feature>
<dbReference type="OrthoDB" id="8197027at2759"/>
<feature type="signal peptide" evidence="3">
    <location>
        <begin position="1"/>
        <end position="16"/>
    </location>
</feature>
<feature type="coiled-coil region" evidence="1">
    <location>
        <begin position="156"/>
        <end position="204"/>
    </location>
</feature>
<accession>A0A154PFF3</accession>
<keyword evidence="3" id="KW-0732">Signal</keyword>
<dbReference type="InterPro" id="IPR007999">
    <property type="entry name" value="DUF745"/>
</dbReference>
<keyword evidence="5" id="KW-1185">Reference proteome</keyword>
<dbReference type="PANTHER" id="PTHR37161:SF3">
    <property type="entry name" value="HDC10475"/>
    <property type="match status" value="1"/>
</dbReference>
<evidence type="ECO:0000256" key="3">
    <source>
        <dbReference type="SAM" id="SignalP"/>
    </source>
</evidence>
<sequence length="369" mass="37382">MRKLLLLLGYVYLVQGGPTKKQVLLDQQADAYGYEYAQREPALSLANSGAYLDAGPGLSAAPVSPGRSPPKPGYSVGGPLANIAKGAADDAHTQLANQQSAAGQAAYVAKNTLAQAAAQSAATAAAALAGKQIVVQGLEQQSRDAHVAVDGESLQLQQAERAASAARTTAKQAMHQLQVITAALNAAQTTVDRASQAAAEAAAELAAQTTMLGQAKARAETVDEQLSAARVDYGSTQAAADKAATAAAAAQNNAQAAAASVADTAGQSALLSHQPVEPAPSVKLPQSPLRQPVLHNGHLRGPGPLLVPGDLQRGVLRGPGLLAEQSAVLGPGGLAEAGLRASNGLHRSELISLANAIPADGYDTKGYRY</sequence>
<dbReference type="PANTHER" id="PTHR37161">
    <property type="entry name" value="HDC10475"/>
    <property type="match status" value="1"/>
</dbReference>
<evidence type="ECO:0000256" key="1">
    <source>
        <dbReference type="SAM" id="Coils"/>
    </source>
</evidence>
<dbReference type="Proteomes" id="UP000076502">
    <property type="component" value="Unassembled WGS sequence"/>
</dbReference>
<feature type="region of interest" description="Disordered" evidence="2">
    <location>
        <begin position="276"/>
        <end position="305"/>
    </location>
</feature>
<organism evidence="4 5">
    <name type="scientific">Dufourea novaeangliae</name>
    <name type="common">Sweat bee</name>
    <dbReference type="NCBI Taxonomy" id="178035"/>
    <lineage>
        <taxon>Eukaryota</taxon>
        <taxon>Metazoa</taxon>
        <taxon>Ecdysozoa</taxon>
        <taxon>Arthropoda</taxon>
        <taxon>Hexapoda</taxon>
        <taxon>Insecta</taxon>
        <taxon>Pterygota</taxon>
        <taxon>Neoptera</taxon>
        <taxon>Endopterygota</taxon>
        <taxon>Hymenoptera</taxon>
        <taxon>Apocrita</taxon>
        <taxon>Aculeata</taxon>
        <taxon>Apoidea</taxon>
        <taxon>Anthophila</taxon>
        <taxon>Halictidae</taxon>
        <taxon>Rophitinae</taxon>
        <taxon>Dufourea</taxon>
    </lineage>
</organism>
<evidence type="ECO:0000256" key="2">
    <source>
        <dbReference type="SAM" id="MobiDB-lite"/>
    </source>
</evidence>
<evidence type="ECO:0000313" key="5">
    <source>
        <dbReference type="Proteomes" id="UP000076502"/>
    </source>
</evidence>
<protein>
    <submittedName>
        <fullName evidence="4">Uncharacterized protein</fullName>
    </submittedName>
</protein>
<keyword evidence="1" id="KW-0175">Coiled coil</keyword>
<gene>
    <name evidence="4" type="ORF">WN55_00997</name>
</gene>
<reference evidence="4 5" key="1">
    <citation type="submission" date="2015-07" db="EMBL/GenBank/DDBJ databases">
        <title>The genome of Dufourea novaeangliae.</title>
        <authorList>
            <person name="Pan H."/>
            <person name="Kapheim K."/>
        </authorList>
    </citation>
    <scope>NUCLEOTIDE SEQUENCE [LARGE SCALE GENOMIC DNA]</scope>
    <source>
        <strain evidence="4">0120121106</strain>
        <tissue evidence="4">Whole body</tissue>
    </source>
</reference>
<dbReference type="Pfam" id="PF05335">
    <property type="entry name" value="DUF745"/>
    <property type="match status" value="1"/>
</dbReference>
<evidence type="ECO:0000313" key="4">
    <source>
        <dbReference type="EMBL" id="KZC09960.1"/>
    </source>
</evidence>
<dbReference type="AlphaFoldDB" id="A0A154PFF3"/>
<name>A0A154PFF3_DUFNO</name>
<dbReference type="EMBL" id="KQ434879">
    <property type="protein sequence ID" value="KZC09960.1"/>
    <property type="molecule type" value="Genomic_DNA"/>
</dbReference>
<proteinExistence type="predicted"/>